<evidence type="ECO:0000313" key="6">
    <source>
        <dbReference type="EMBL" id="CAB3987862.1"/>
    </source>
</evidence>
<dbReference type="EMBL" id="CACRXK020001245">
    <property type="protein sequence ID" value="CAB3987862.1"/>
    <property type="molecule type" value="Genomic_DNA"/>
</dbReference>
<dbReference type="SMART" id="SM00355">
    <property type="entry name" value="ZnF_C2H2"/>
    <property type="match status" value="5"/>
</dbReference>
<dbReference type="PANTHER" id="PTHR33206:SF1">
    <property type="entry name" value="DNA-DIRECTED DNA POLYMERASE"/>
    <property type="match status" value="1"/>
</dbReference>
<evidence type="ECO:0000256" key="3">
    <source>
        <dbReference type="ARBA" id="ARBA00022771"/>
    </source>
</evidence>
<evidence type="ECO:0000256" key="1">
    <source>
        <dbReference type="ARBA" id="ARBA00022723"/>
    </source>
</evidence>
<comment type="caution">
    <text evidence="6">The sequence shown here is derived from an EMBL/GenBank/DDBJ whole genome shotgun (WGS) entry which is preliminary data.</text>
</comment>
<dbReference type="InterPro" id="IPR043502">
    <property type="entry name" value="DNA/RNA_pol_sf"/>
</dbReference>
<evidence type="ECO:0000256" key="4">
    <source>
        <dbReference type="ARBA" id="ARBA00022833"/>
    </source>
</evidence>
<dbReference type="OrthoDB" id="10004641at2759"/>
<dbReference type="SUPFAM" id="SSF57667">
    <property type="entry name" value="beta-beta-alpha zinc fingers"/>
    <property type="match status" value="3"/>
</dbReference>
<dbReference type="FunFam" id="3.30.160.60:FF:000110">
    <property type="entry name" value="Zinc finger protein-like"/>
    <property type="match status" value="1"/>
</dbReference>
<name>A0A7D9HLY0_PARCT</name>
<keyword evidence="2" id="KW-0677">Repeat</keyword>
<evidence type="ECO:0000256" key="2">
    <source>
        <dbReference type="ARBA" id="ARBA00022737"/>
    </source>
</evidence>
<dbReference type="PROSITE" id="PS50157">
    <property type="entry name" value="ZINC_FINGER_C2H2_2"/>
    <property type="match status" value="4"/>
</dbReference>
<dbReference type="PROSITE" id="PS00028">
    <property type="entry name" value="ZINC_FINGER_C2H2_1"/>
    <property type="match status" value="4"/>
</dbReference>
<dbReference type="Proteomes" id="UP001152795">
    <property type="component" value="Unassembled WGS sequence"/>
</dbReference>
<keyword evidence="3" id="KW-0863">Zinc-finger</keyword>
<keyword evidence="7" id="KW-1185">Reference proteome</keyword>
<reference evidence="6" key="1">
    <citation type="submission" date="2020-04" db="EMBL/GenBank/DDBJ databases">
        <authorList>
            <person name="Alioto T."/>
            <person name="Alioto T."/>
            <person name="Gomez Garrido J."/>
        </authorList>
    </citation>
    <scope>NUCLEOTIDE SEQUENCE</scope>
    <source>
        <strain evidence="6">A484AB</strain>
    </source>
</reference>
<proteinExistence type="predicted"/>
<dbReference type="InterPro" id="IPR036236">
    <property type="entry name" value="Znf_C2H2_sf"/>
</dbReference>
<gene>
    <name evidence="6" type="ORF">PACLA_8A040951</name>
</gene>
<dbReference type="PANTHER" id="PTHR33206">
    <property type="entry name" value="PROTEIN CBG10425"/>
    <property type="match status" value="1"/>
</dbReference>
<protein>
    <submittedName>
        <fullName evidence="6">Zinc finger and SCAN domain-containing 22</fullName>
    </submittedName>
</protein>
<feature type="compositionally biased region" description="Basic residues" evidence="5">
    <location>
        <begin position="172"/>
        <end position="187"/>
    </location>
</feature>
<sequence length="1497" mass="175351">MAQQHRENIWRDHFTAELENDEVNRQLCAVDTFSWSPETQEQILAEWNDWRRDRNPGHGCNHCEKVFTRRADLKRHIQSLHFGEKSFTCDQCDKSFATKDKLNRHKKIHDKEKVYECARCHKKFDRKDNLNRHMKMHERCGAEREYTCNVCGEVFRNIFPFQAHQREVHQVGRGKRTKTPTRRTKRHRTDEPEQPTSATRVNEGASIVVNEGPQEFPQDPLLPPSDLPSQLHREHWRAIRTRQSRGNRIQHWYNYRLSSLNMGQLVNSIQHIFEDKTTVFKLNLSFGFVLFNNETQQMQYHHPSANNSRVFDSPFQIRNREDLAQVRETIQNIDIHEWARQQRPNSKWIVMDVTNVTFYVTKLRDHPIGRSVRLPKYILESRAIVSLDCNEHTGLPYEDKLCFFRCLALHRGCHPHNLKRDTQHFYEQYSQDDDFDGVTLEELQELEKLFELNIFVYRLTELHDEDDDTASIVAQLIQRSHRSYANSMYLNLYGSHFSCIKNLAMYFKSYCCSKCDKMWKTAKALNQHERTCEATIRHIFPGGAYKDPQSIFDLLADEGIEIPEDLNRTSKKYSKVNVEAQHIPLSVSVCSNVPGYDQPKCFVSSGSTSEMIQQFVEYLVEVSQESYGLLLDQFSDVFRQIDERVNEVGENEVMEVAAGEDNEQNTEEQMIEEMVGCLMGPNSEVSEDVCGVDEDEVNKDKVVEERDAVHPLHKLQDKLSEYLQELPILGFNSGKYDINAAKNPFFSHLVKHEQVKFVIKKNNNHMCLKTQHLKFLDITNYLAPGFSYEQFLKAYECSQTKGYFPYEWVDSLDKLNHCSLPPRETFHSTLSGTDITEEQYEYCQGVWDEQNMTTFRDFLVWYNNLDVIPFLEAIDKMSNFWQERNIDMFKDGVSVPGLTMKYLFSNIPGTYFSLFSEKDKDMYYSMKDNNVGGPSIIFNRYHEKEKSSIRKEEMRARGKESNPCKNVVGYDANALYLWAIMQDMPMGQYIRRLEEDGFKKQWSGKMAIEWLEWQAYSRGISIRHEYNNTEKRIGTRRLPVDGFHAESQTVFQFHGKEVNEKRDKPMKELLEETQRNSAYIKKQGFNLVECWECEWREMKKRNTALQRFIATQLRRPLDKVKTMTTRSIVNAVKNDTLFGFAECDIHAPESLREYFKEMCPIFKNTEIRREDIGEFMKSYAEENNIMPQPRRSLIGSMIGKKIMLATPLLKWYLEHGLEVTHVYQIVEYTPKPCFKPFGDAVSDARRAGDADPSKAIIADTMKLVGNSSYGKTITNKERHRKVDYCNDDEVSELINSPFYRQMNVIDDDTYEVESAKKKIKLDLPLQFYYDCLDTYLDRSDYEYCEMDTDSAYIAISGESVEELVKPGLREAFENDKCNWFPRSNTTEHAKYDRRKPGLFKVEWEGDGIVSLCSKTYYCFGEKDKYSCKGVNKKNNVINKDKYLDVLLSKRSGSGVNRGFRVLNNTMCTYVQVKNAFSYFYPKRKVLEDGVSTIPLDI</sequence>
<dbReference type="GO" id="GO:0008270">
    <property type="term" value="F:zinc ion binding"/>
    <property type="evidence" value="ECO:0007669"/>
    <property type="project" value="UniProtKB-KW"/>
</dbReference>
<dbReference type="SUPFAM" id="SSF56672">
    <property type="entry name" value="DNA/RNA polymerases"/>
    <property type="match status" value="1"/>
</dbReference>
<dbReference type="Pfam" id="PF00096">
    <property type="entry name" value="zf-C2H2"/>
    <property type="match status" value="4"/>
</dbReference>
<accession>A0A7D9HLY0</accession>
<evidence type="ECO:0000313" key="7">
    <source>
        <dbReference type="Proteomes" id="UP001152795"/>
    </source>
</evidence>
<dbReference type="InterPro" id="IPR013087">
    <property type="entry name" value="Znf_C2H2_type"/>
</dbReference>
<feature type="region of interest" description="Disordered" evidence="5">
    <location>
        <begin position="169"/>
        <end position="200"/>
    </location>
</feature>
<dbReference type="FunFam" id="3.30.160.60:FF:002169">
    <property type="entry name" value="Zgc:174573"/>
    <property type="match status" value="1"/>
</dbReference>
<dbReference type="Gene3D" id="3.30.160.60">
    <property type="entry name" value="Classic Zinc Finger"/>
    <property type="match status" value="3"/>
</dbReference>
<keyword evidence="4" id="KW-0862">Zinc</keyword>
<keyword evidence="1" id="KW-0479">Metal-binding</keyword>
<evidence type="ECO:0000256" key="5">
    <source>
        <dbReference type="SAM" id="MobiDB-lite"/>
    </source>
</evidence>
<organism evidence="6 7">
    <name type="scientific">Paramuricea clavata</name>
    <name type="common">Red gorgonian</name>
    <name type="synonym">Violescent sea-whip</name>
    <dbReference type="NCBI Taxonomy" id="317549"/>
    <lineage>
        <taxon>Eukaryota</taxon>
        <taxon>Metazoa</taxon>
        <taxon>Cnidaria</taxon>
        <taxon>Anthozoa</taxon>
        <taxon>Octocorallia</taxon>
        <taxon>Malacalcyonacea</taxon>
        <taxon>Plexauridae</taxon>
        <taxon>Paramuricea</taxon>
    </lineage>
</organism>